<comment type="caution">
    <text evidence="2">The sequence shown here is derived from an EMBL/GenBank/DDBJ whole genome shotgun (WGS) entry which is preliminary data.</text>
</comment>
<organism evidence="2 3">
    <name type="scientific">Brassica carinata</name>
    <name type="common">Ethiopian mustard</name>
    <name type="synonym">Abyssinian cabbage</name>
    <dbReference type="NCBI Taxonomy" id="52824"/>
    <lineage>
        <taxon>Eukaryota</taxon>
        <taxon>Viridiplantae</taxon>
        <taxon>Streptophyta</taxon>
        <taxon>Embryophyta</taxon>
        <taxon>Tracheophyta</taxon>
        <taxon>Spermatophyta</taxon>
        <taxon>Magnoliopsida</taxon>
        <taxon>eudicotyledons</taxon>
        <taxon>Gunneridae</taxon>
        <taxon>Pentapetalae</taxon>
        <taxon>rosids</taxon>
        <taxon>malvids</taxon>
        <taxon>Brassicales</taxon>
        <taxon>Brassicaceae</taxon>
        <taxon>Brassiceae</taxon>
        <taxon>Brassica</taxon>
    </lineage>
</organism>
<gene>
    <name evidence="2" type="ORF">Bca52824_027960</name>
</gene>
<proteinExistence type="predicted"/>
<dbReference type="EMBL" id="JAAMPC010000006">
    <property type="protein sequence ID" value="KAG2308212.1"/>
    <property type="molecule type" value="Genomic_DNA"/>
</dbReference>
<dbReference type="InterPro" id="IPR003604">
    <property type="entry name" value="Matrin/U1-like-C_Znf_C2H2"/>
</dbReference>
<sequence length="342" mass="39417">MEFRYRAIDIDRPPPVKDAAPSQSLNPNHSFFSALPIPGCNIRPRVDYVQREIEKEQIRREIIAAETARRRELIAEVAQEMAMEREMAIKSIAEKEEKIATWITQRKLSTHQNQNNNNFSKLKRTYSDPAMYTSLQNLVTSPMTQMPPLQQMLEATAAKEKPVLESNKDKLIILDRPDPIGEDTQTRLRRVKRKARDVEDGLNEPCKRKRLSKFWCDLCNVGANSETVMRSHELGQKHKAAIEKQPETTASLTAPQTEAVAVVANKQRKKVAAKETRKKIEGEKKKTVIIRCEPCNIVTYSENVMETHMLGKKHKAMLKKQYSEQLLETHRLEKEKKHLQSQ</sequence>
<dbReference type="SMART" id="SM00451">
    <property type="entry name" value="ZnF_U1"/>
    <property type="match status" value="2"/>
</dbReference>
<dbReference type="Pfam" id="PF12874">
    <property type="entry name" value="zf-met"/>
    <property type="match status" value="2"/>
</dbReference>
<dbReference type="Proteomes" id="UP000886595">
    <property type="component" value="Unassembled WGS sequence"/>
</dbReference>
<keyword evidence="3" id="KW-1185">Reference proteome</keyword>
<dbReference type="SUPFAM" id="SSF57667">
    <property type="entry name" value="beta-beta-alpha zinc fingers"/>
    <property type="match status" value="2"/>
</dbReference>
<evidence type="ECO:0000313" key="3">
    <source>
        <dbReference type="Proteomes" id="UP000886595"/>
    </source>
</evidence>
<dbReference type="InterPro" id="IPR013087">
    <property type="entry name" value="Znf_C2H2_type"/>
</dbReference>
<name>A0A8X8AP25_BRACI</name>
<dbReference type="PANTHER" id="PTHR47487">
    <property type="entry name" value="OS06G0651300 PROTEIN-RELATED"/>
    <property type="match status" value="1"/>
</dbReference>
<reference evidence="2 3" key="1">
    <citation type="submission" date="2020-02" db="EMBL/GenBank/DDBJ databases">
        <authorList>
            <person name="Ma Q."/>
            <person name="Huang Y."/>
            <person name="Song X."/>
            <person name="Pei D."/>
        </authorList>
    </citation>
    <scope>NUCLEOTIDE SEQUENCE [LARGE SCALE GENOMIC DNA]</scope>
    <source>
        <strain evidence="2">Sxm20200214</strain>
        <tissue evidence="2">Leaf</tissue>
    </source>
</reference>
<dbReference type="Gene3D" id="3.30.160.60">
    <property type="entry name" value="Classic Zinc Finger"/>
    <property type="match status" value="2"/>
</dbReference>
<protein>
    <recommendedName>
        <fullName evidence="1">U1-type domain-containing protein</fullName>
    </recommendedName>
</protein>
<dbReference type="PANTHER" id="PTHR47487:SF8">
    <property type="entry name" value="OS08G0270900 PROTEIN"/>
    <property type="match status" value="1"/>
</dbReference>
<dbReference type="OrthoDB" id="10009287at2759"/>
<dbReference type="GO" id="GO:0003676">
    <property type="term" value="F:nucleic acid binding"/>
    <property type="evidence" value="ECO:0007669"/>
    <property type="project" value="InterPro"/>
</dbReference>
<accession>A0A8X8AP25</accession>
<feature type="domain" description="U1-type" evidence="1">
    <location>
        <begin position="287"/>
        <end position="321"/>
    </location>
</feature>
<feature type="domain" description="U1-type" evidence="1">
    <location>
        <begin position="211"/>
        <end position="245"/>
    </location>
</feature>
<dbReference type="GO" id="GO:0008270">
    <property type="term" value="F:zinc ion binding"/>
    <property type="evidence" value="ECO:0007669"/>
    <property type="project" value="InterPro"/>
</dbReference>
<evidence type="ECO:0000259" key="1">
    <source>
        <dbReference type="SMART" id="SM00451"/>
    </source>
</evidence>
<evidence type="ECO:0000313" key="2">
    <source>
        <dbReference type="EMBL" id="KAG2308212.1"/>
    </source>
</evidence>
<dbReference type="InterPro" id="IPR036236">
    <property type="entry name" value="Znf_C2H2_sf"/>
</dbReference>
<dbReference type="AlphaFoldDB" id="A0A8X8AP25"/>